<dbReference type="InterPro" id="IPR011010">
    <property type="entry name" value="DNA_brk_join_enz"/>
</dbReference>
<dbReference type="EMBL" id="SUMC01000146">
    <property type="protein sequence ID" value="TJZ97400.1"/>
    <property type="molecule type" value="Genomic_DNA"/>
</dbReference>
<evidence type="ECO:0008006" key="6">
    <source>
        <dbReference type="Google" id="ProtNLM"/>
    </source>
</evidence>
<dbReference type="InterPro" id="IPR010998">
    <property type="entry name" value="Integrase_recombinase_N"/>
</dbReference>
<proteinExistence type="predicted"/>
<protein>
    <recommendedName>
        <fullName evidence="6">Integrase</fullName>
    </recommendedName>
</protein>
<reference evidence="4 5" key="1">
    <citation type="submission" date="2019-04" db="EMBL/GenBank/DDBJ databases">
        <title>Streptomyces oryziradicis sp. nov., a novel actinomycete isolated from rhizosphere soil of rice (Oryza sativa L.).</title>
        <authorList>
            <person name="Li C."/>
        </authorList>
    </citation>
    <scope>NUCLEOTIDE SEQUENCE [LARGE SCALE GENOMIC DNA]</scope>
    <source>
        <strain evidence="4 5">NEAU-C40</strain>
    </source>
</reference>
<feature type="compositionally biased region" description="Basic and acidic residues" evidence="3">
    <location>
        <begin position="164"/>
        <end position="177"/>
    </location>
</feature>
<dbReference type="GO" id="GO:0006310">
    <property type="term" value="P:DNA recombination"/>
    <property type="evidence" value="ECO:0007669"/>
    <property type="project" value="UniProtKB-KW"/>
</dbReference>
<sequence>MTTELEHVEVVDAELVDADDTPAEGAVEVYDPATAAVIKALEADAKEHLNRIRPKKTKDGYARDWELWGEFHAWLAERTGTHLPLSVVTVGTMVAFVTWLDEVEKAAPNTIERRITGVTSEARRRGFTVPKEATEAARRALKPLKLDKNRQARGRGKAAAATPDDLRKMANAPRERAPQPTARRRRTYVVPELARLRDRSLNTLRFAVAGRNEEMSALDDPHVRLVDEGLEVHVPSVKGRPPRDVVVAYGEDPNTCPVRCWRAWQTAKLAAGAIPEGPAFLPVDQWGYLGSTRMSPDGCGRAMTRPARYAGLTGRRITGHSGRRGLVTTGRKKGKRAEKLRAQGGWSANSPVFWEYVDEGEKWEDAATDQIGL</sequence>
<keyword evidence="2" id="KW-0233">DNA recombination</keyword>
<dbReference type="Proteomes" id="UP000305778">
    <property type="component" value="Unassembled WGS sequence"/>
</dbReference>
<comment type="caution">
    <text evidence="4">The sequence shown here is derived from an EMBL/GenBank/DDBJ whole genome shotgun (WGS) entry which is preliminary data.</text>
</comment>
<accession>A0A4U0RRK9</accession>
<organism evidence="4 5">
    <name type="scientific">Actinacidiphila oryziradicis</name>
    <dbReference type="NCBI Taxonomy" id="2571141"/>
    <lineage>
        <taxon>Bacteria</taxon>
        <taxon>Bacillati</taxon>
        <taxon>Actinomycetota</taxon>
        <taxon>Actinomycetes</taxon>
        <taxon>Kitasatosporales</taxon>
        <taxon>Streptomycetaceae</taxon>
        <taxon>Actinacidiphila</taxon>
    </lineage>
</organism>
<feature type="region of interest" description="Disordered" evidence="3">
    <location>
        <begin position="319"/>
        <end position="338"/>
    </location>
</feature>
<dbReference type="AlphaFoldDB" id="A0A4U0RRK9"/>
<dbReference type="SUPFAM" id="SSF56349">
    <property type="entry name" value="DNA breaking-rejoining enzymes"/>
    <property type="match status" value="1"/>
</dbReference>
<evidence type="ECO:0000313" key="4">
    <source>
        <dbReference type="EMBL" id="TJZ97400.1"/>
    </source>
</evidence>
<evidence type="ECO:0000313" key="5">
    <source>
        <dbReference type="Proteomes" id="UP000305778"/>
    </source>
</evidence>
<name>A0A4U0RRK9_9ACTN</name>
<evidence type="ECO:0000256" key="3">
    <source>
        <dbReference type="SAM" id="MobiDB-lite"/>
    </source>
</evidence>
<dbReference type="GO" id="GO:0015074">
    <property type="term" value="P:DNA integration"/>
    <property type="evidence" value="ECO:0007669"/>
    <property type="project" value="InterPro"/>
</dbReference>
<evidence type="ECO:0000256" key="1">
    <source>
        <dbReference type="ARBA" id="ARBA00023125"/>
    </source>
</evidence>
<dbReference type="OrthoDB" id="9815875at2"/>
<feature type="region of interest" description="Disordered" evidence="3">
    <location>
        <begin position="144"/>
        <end position="184"/>
    </location>
</feature>
<evidence type="ECO:0000256" key="2">
    <source>
        <dbReference type="ARBA" id="ARBA00023172"/>
    </source>
</evidence>
<dbReference type="Gene3D" id="1.10.443.10">
    <property type="entry name" value="Intergrase catalytic core"/>
    <property type="match status" value="1"/>
</dbReference>
<dbReference type="InterPro" id="IPR013762">
    <property type="entry name" value="Integrase-like_cat_sf"/>
</dbReference>
<gene>
    <name evidence="4" type="ORF">FCI23_49800</name>
</gene>
<dbReference type="RefSeq" id="WP_136730593.1">
    <property type="nucleotide sequence ID" value="NZ_SUMC01000146.1"/>
</dbReference>
<dbReference type="Gene3D" id="1.10.150.130">
    <property type="match status" value="1"/>
</dbReference>
<keyword evidence="5" id="KW-1185">Reference proteome</keyword>
<keyword evidence="1" id="KW-0238">DNA-binding</keyword>
<dbReference type="SUPFAM" id="SSF47823">
    <property type="entry name" value="lambda integrase-like, N-terminal domain"/>
    <property type="match status" value="1"/>
</dbReference>
<dbReference type="GO" id="GO:0003677">
    <property type="term" value="F:DNA binding"/>
    <property type="evidence" value="ECO:0007669"/>
    <property type="project" value="UniProtKB-KW"/>
</dbReference>